<dbReference type="EMBL" id="JAEPRE010000178">
    <property type="protein sequence ID" value="KAG2230886.1"/>
    <property type="molecule type" value="Genomic_DNA"/>
</dbReference>
<dbReference type="PRINTS" id="PR00081">
    <property type="entry name" value="GDHRDH"/>
</dbReference>
<sequence length="263" mass="28123">MTTPLPTLPEFSLKGKVAIVTGGARGLGLEMSKALAESGANVALMYVSSEKTHQTASEIAKQYGIVCKAYKANITDAKQVQDAISQIHQDFKAIDIFVANAGVNSGGPSETFDLKAWQNIMDVNINGVFYGIQAASKYMLAKGKGSVIITSSMSGHIANRPQLQCGYNTSKGAATMMAKALAAEWATKGIRVNAICPGYMRTDLLDETFKDNPEWEKTWTDMIPMGRIGEAKELRGAVVFLGSDASTYVTGIELFVDGGYTAV</sequence>
<evidence type="ECO:0000313" key="4">
    <source>
        <dbReference type="EMBL" id="KAG2230886.1"/>
    </source>
</evidence>
<dbReference type="NCBIfam" id="NF005559">
    <property type="entry name" value="PRK07231.1"/>
    <property type="match status" value="1"/>
</dbReference>
<dbReference type="PANTHER" id="PTHR43008">
    <property type="entry name" value="BENZIL REDUCTASE"/>
    <property type="match status" value="1"/>
</dbReference>
<reference evidence="4" key="1">
    <citation type="submission" date="2021-01" db="EMBL/GenBank/DDBJ databases">
        <title>Metabolic potential, ecology and presence of endohyphal bacteria is reflected in genomic diversity of Mucoromycotina.</title>
        <authorList>
            <person name="Muszewska A."/>
            <person name="Okrasinska A."/>
            <person name="Steczkiewicz K."/>
            <person name="Drgas O."/>
            <person name="Orlowska M."/>
            <person name="Perlinska-Lenart U."/>
            <person name="Aleksandrzak-Piekarczyk T."/>
            <person name="Szatraj K."/>
            <person name="Zielenkiewicz U."/>
            <person name="Pilsyk S."/>
            <person name="Malc E."/>
            <person name="Mieczkowski P."/>
            <person name="Kruszewska J.S."/>
            <person name="Biernat P."/>
            <person name="Pawlowska J."/>
        </authorList>
    </citation>
    <scope>NUCLEOTIDE SEQUENCE</scope>
    <source>
        <strain evidence="4">WA0000018081</strain>
    </source>
</reference>
<protein>
    <submittedName>
        <fullName evidence="4">Uncharacterized protein</fullName>
    </submittedName>
</protein>
<keyword evidence="3" id="KW-0560">Oxidoreductase</keyword>
<comment type="similarity">
    <text evidence="1">Belongs to the short-chain dehydrogenases/reductases (SDR) family.</text>
</comment>
<dbReference type="GO" id="GO:0044281">
    <property type="term" value="P:small molecule metabolic process"/>
    <property type="evidence" value="ECO:0007669"/>
    <property type="project" value="UniProtKB-ARBA"/>
</dbReference>
<dbReference type="PANTHER" id="PTHR43008:SF4">
    <property type="entry name" value="CHAIN DEHYDROGENASE, PUTATIVE (AFU_ORTHOLOGUE AFUA_4G08710)-RELATED"/>
    <property type="match status" value="1"/>
</dbReference>
<dbReference type="InterPro" id="IPR020904">
    <property type="entry name" value="Sc_DH/Rdtase_CS"/>
</dbReference>
<evidence type="ECO:0000313" key="5">
    <source>
        <dbReference type="Proteomes" id="UP000613177"/>
    </source>
</evidence>
<dbReference type="AlphaFoldDB" id="A0A8H7VQC9"/>
<name>A0A8H7VQC9_9FUNG</name>
<dbReference type="FunFam" id="3.40.50.720:FF:000090">
    <property type="entry name" value="NADP-dependent mannitol dehydrogenase"/>
    <property type="match status" value="1"/>
</dbReference>
<accession>A0A8H7VQC9</accession>
<dbReference type="PRINTS" id="PR00080">
    <property type="entry name" value="SDRFAMILY"/>
</dbReference>
<dbReference type="Pfam" id="PF13561">
    <property type="entry name" value="adh_short_C2"/>
    <property type="match status" value="1"/>
</dbReference>
<dbReference type="SUPFAM" id="SSF51735">
    <property type="entry name" value="NAD(P)-binding Rossmann-fold domains"/>
    <property type="match status" value="1"/>
</dbReference>
<dbReference type="InterPro" id="IPR036291">
    <property type="entry name" value="NAD(P)-bd_dom_sf"/>
</dbReference>
<keyword evidence="5" id="KW-1185">Reference proteome</keyword>
<comment type="caution">
    <text evidence="4">The sequence shown here is derived from an EMBL/GenBank/DDBJ whole genome shotgun (WGS) entry which is preliminary data.</text>
</comment>
<evidence type="ECO:0000256" key="2">
    <source>
        <dbReference type="ARBA" id="ARBA00022857"/>
    </source>
</evidence>
<evidence type="ECO:0000256" key="3">
    <source>
        <dbReference type="ARBA" id="ARBA00023002"/>
    </source>
</evidence>
<dbReference type="GO" id="GO:0050085">
    <property type="term" value="F:mannitol 2-dehydrogenase (NADP+) activity"/>
    <property type="evidence" value="ECO:0007669"/>
    <property type="project" value="UniProtKB-ARBA"/>
</dbReference>
<dbReference type="Proteomes" id="UP000613177">
    <property type="component" value="Unassembled WGS sequence"/>
</dbReference>
<keyword evidence="2" id="KW-0521">NADP</keyword>
<dbReference type="PROSITE" id="PS00061">
    <property type="entry name" value="ADH_SHORT"/>
    <property type="match status" value="1"/>
</dbReference>
<evidence type="ECO:0000256" key="1">
    <source>
        <dbReference type="ARBA" id="ARBA00006484"/>
    </source>
</evidence>
<dbReference type="GO" id="GO:0050664">
    <property type="term" value="F:oxidoreductase activity, acting on NAD(P)H, oxygen as acceptor"/>
    <property type="evidence" value="ECO:0007669"/>
    <property type="project" value="TreeGrafter"/>
</dbReference>
<dbReference type="GO" id="GO:0005975">
    <property type="term" value="P:carbohydrate metabolic process"/>
    <property type="evidence" value="ECO:0007669"/>
    <property type="project" value="UniProtKB-ARBA"/>
</dbReference>
<dbReference type="Gene3D" id="3.40.50.720">
    <property type="entry name" value="NAD(P)-binding Rossmann-like Domain"/>
    <property type="match status" value="1"/>
</dbReference>
<dbReference type="InterPro" id="IPR002347">
    <property type="entry name" value="SDR_fam"/>
</dbReference>
<dbReference type="OrthoDB" id="1669814at2759"/>
<gene>
    <name evidence="4" type="ORF">INT48_003335</name>
</gene>
<proteinExistence type="inferred from homology"/>
<organism evidence="4 5">
    <name type="scientific">Thamnidium elegans</name>
    <dbReference type="NCBI Taxonomy" id="101142"/>
    <lineage>
        <taxon>Eukaryota</taxon>
        <taxon>Fungi</taxon>
        <taxon>Fungi incertae sedis</taxon>
        <taxon>Mucoromycota</taxon>
        <taxon>Mucoromycotina</taxon>
        <taxon>Mucoromycetes</taxon>
        <taxon>Mucorales</taxon>
        <taxon>Mucorineae</taxon>
        <taxon>Mucoraceae</taxon>
        <taxon>Thamnidium</taxon>
    </lineage>
</organism>